<dbReference type="RefSeq" id="WP_268610204.1">
    <property type="nucleotide sequence ID" value="NZ_CP113797.1"/>
</dbReference>
<gene>
    <name evidence="2" type="ORF">OXH18_24695</name>
</gene>
<dbReference type="EMBL" id="CP113797">
    <property type="protein sequence ID" value="WAL60324.1"/>
    <property type="molecule type" value="Genomic_DNA"/>
</dbReference>
<reference evidence="2" key="1">
    <citation type="submission" date="2022-12" db="EMBL/GenBank/DDBJ databases">
        <title>Polyphasic identification of a Novel Hot-Spring Cyanobacterium Ocullathermofonsia sinensis gen nov. sp. nov. and Genomic Insights on its Adaptations to the Thermal Habitat.</title>
        <authorList>
            <person name="Daroch M."/>
            <person name="Tang J."/>
            <person name="Jiang Y."/>
        </authorList>
    </citation>
    <scope>NUCLEOTIDE SEQUENCE</scope>
    <source>
        <strain evidence="2">PKUAC-SCTA174</strain>
    </source>
</reference>
<dbReference type="AlphaFoldDB" id="A0A9E8ZBS1"/>
<evidence type="ECO:0000313" key="3">
    <source>
        <dbReference type="Proteomes" id="UP001163152"/>
    </source>
</evidence>
<accession>A0A9E8ZBS1</accession>
<feature type="region of interest" description="Disordered" evidence="1">
    <location>
        <begin position="71"/>
        <end position="100"/>
    </location>
</feature>
<evidence type="ECO:0000256" key="1">
    <source>
        <dbReference type="SAM" id="MobiDB-lite"/>
    </source>
</evidence>
<protein>
    <submittedName>
        <fullName evidence="2">Uncharacterized protein</fullName>
    </submittedName>
</protein>
<dbReference type="Proteomes" id="UP001163152">
    <property type="component" value="Chromosome"/>
</dbReference>
<dbReference type="KEGG" id="tsin:OXH18_24695"/>
<keyword evidence="3" id="KW-1185">Reference proteome</keyword>
<sequence length="100" mass="11900">MDAFAPTPPDWTQSAVHAYEFHCPTCRASSLEAQQVWVNRRAPVLMENRQRRWQEFYQCSCQTVWWAWSSDRPPTQLKPLEPPDRPRPDFDPSDFNPFDF</sequence>
<feature type="compositionally biased region" description="Basic and acidic residues" evidence="1">
    <location>
        <begin position="81"/>
        <end position="90"/>
    </location>
</feature>
<proteinExistence type="predicted"/>
<name>A0A9E8ZBS1_9CYAN</name>
<evidence type="ECO:0000313" key="2">
    <source>
        <dbReference type="EMBL" id="WAL60324.1"/>
    </source>
</evidence>
<organism evidence="2 3">
    <name type="scientific">Thermocoleostomius sinensis A174</name>
    <dbReference type="NCBI Taxonomy" id="2016057"/>
    <lineage>
        <taxon>Bacteria</taxon>
        <taxon>Bacillati</taxon>
        <taxon>Cyanobacteriota</taxon>
        <taxon>Cyanophyceae</taxon>
        <taxon>Oculatellales</taxon>
        <taxon>Oculatellaceae</taxon>
        <taxon>Thermocoleostomius</taxon>
    </lineage>
</organism>